<name>A0A5C7GUA3_9ROSI</name>
<evidence type="ECO:0000313" key="1">
    <source>
        <dbReference type="EMBL" id="TXG48351.1"/>
    </source>
</evidence>
<dbReference type="Proteomes" id="UP000323000">
    <property type="component" value="Chromosome 13"/>
</dbReference>
<reference evidence="2" key="1">
    <citation type="journal article" date="2019" name="Gigascience">
        <title>De novo genome assembly of the endangered Acer yangbiense, a plant species with extremely small populations endemic to Yunnan Province, China.</title>
        <authorList>
            <person name="Yang J."/>
            <person name="Wariss H.M."/>
            <person name="Tao L."/>
            <person name="Zhang R."/>
            <person name="Yun Q."/>
            <person name="Hollingsworth P."/>
            <person name="Dao Z."/>
            <person name="Luo G."/>
            <person name="Guo H."/>
            <person name="Ma Y."/>
            <person name="Sun W."/>
        </authorList>
    </citation>
    <scope>NUCLEOTIDE SEQUENCE [LARGE SCALE GENOMIC DNA]</scope>
    <source>
        <strain evidence="2">cv. Malutang</strain>
    </source>
</reference>
<dbReference type="AlphaFoldDB" id="A0A5C7GUA3"/>
<accession>A0A5C7GUA3</accession>
<comment type="caution">
    <text evidence="1">The sequence shown here is derived from an EMBL/GenBank/DDBJ whole genome shotgun (WGS) entry which is preliminary data.</text>
</comment>
<keyword evidence="2" id="KW-1185">Reference proteome</keyword>
<sequence length="223" mass="25966">MATSSSRNPCWFLDSPTTATHGPINTQPKIRACNCCVSESSRDQLLKLMLDNIERISELFLNRHLYMTDESIARQQEAERRRKSENPGFGNKETSGLLKWIVMWIKNRLFLLLSMLVIKRQEKFTATLQEDIINVREAISCNGDRDMQTADQQTHMLRMLEKSFAREMDLENKLTESRLIEEELKLRLLSSEQMFDKADRETELILKLDGPTEQLDIKENALQ</sequence>
<organism evidence="1 2">
    <name type="scientific">Acer yangbiense</name>
    <dbReference type="NCBI Taxonomy" id="1000413"/>
    <lineage>
        <taxon>Eukaryota</taxon>
        <taxon>Viridiplantae</taxon>
        <taxon>Streptophyta</taxon>
        <taxon>Embryophyta</taxon>
        <taxon>Tracheophyta</taxon>
        <taxon>Spermatophyta</taxon>
        <taxon>Magnoliopsida</taxon>
        <taxon>eudicotyledons</taxon>
        <taxon>Gunneridae</taxon>
        <taxon>Pentapetalae</taxon>
        <taxon>rosids</taxon>
        <taxon>malvids</taxon>
        <taxon>Sapindales</taxon>
        <taxon>Sapindaceae</taxon>
        <taxon>Hippocastanoideae</taxon>
        <taxon>Acereae</taxon>
        <taxon>Acer</taxon>
    </lineage>
</organism>
<dbReference type="InterPro" id="IPR039976">
    <property type="entry name" value="WIT1/WIT2"/>
</dbReference>
<dbReference type="OrthoDB" id="1786983at2759"/>
<dbReference type="PANTHER" id="PTHR35705">
    <property type="entry name" value="WPP DOMAIN-INTERACTING TAIL-ANCHORED PROTEIN 1"/>
    <property type="match status" value="1"/>
</dbReference>
<proteinExistence type="predicted"/>
<gene>
    <name evidence="1" type="ORF">EZV62_027645</name>
</gene>
<dbReference type="PANTHER" id="PTHR35705:SF1">
    <property type="entry name" value="WPP DOMAIN-INTERACTING TAIL-ANCHORED PROTEIN 1"/>
    <property type="match status" value="1"/>
</dbReference>
<evidence type="ECO:0000313" key="2">
    <source>
        <dbReference type="Proteomes" id="UP000323000"/>
    </source>
</evidence>
<protein>
    <submittedName>
        <fullName evidence="1">Uncharacterized protein</fullName>
    </submittedName>
</protein>
<dbReference type="EMBL" id="VAHF01000013">
    <property type="protein sequence ID" value="TXG48351.1"/>
    <property type="molecule type" value="Genomic_DNA"/>
</dbReference>